<dbReference type="STRING" id="670483.S7PV80"/>
<evidence type="ECO:0000256" key="2">
    <source>
        <dbReference type="ARBA" id="ARBA00023445"/>
    </source>
</evidence>
<gene>
    <name evidence="4" type="ORF">GLOTRDRAFT_117907</name>
</gene>
<proteinExistence type="inferred from homology"/>
<dbReference type="OrthoDB" id="2735536at2759"/>
<dbReference type="InterPro" id="IPR036291">
    <property type="entry name" value="NAD(P)-bd_dom_sf"/>
</dbReference>
<dbReference type="OMA" id="TRCITAN"/>
<dbReference type="PANTHER" id="PTHR10366">
    <property type="entry name" value="NAD DEPENDENT EPIMERASE/DEHYDRATASE"/>
    <property type="match status" value="1"/>
</dbReference>
<dbReference type="AlphaFoldDB" id="S7PV80"/>
<dbReference type="CDD" id="cd05227">
    <property type="entry name" value="AR_SDR_e"/>
    <property type="match status" value="1"/>
</dbReference>
<protein>
    <submittedName>
        <fullName evidence="4">NAD P-binding protein</fullName>
    </submittedName>
</protein>
<accession>S7PV80</accession>
<evidence type="ECO:0000256" key="1">
    <source>
        <dbReference type="ARBA" id="ARBA00023002"/>
    </source>
</evidence>
<dbReference type="Gene3D" id="3.40.50.720">
    <property type="entry name" value="NAD(P)-binding Rossmann-like Domain"/>
    <property type="match status" value="1"/>
</dbReference>
<organism evidence="4 5">
    <name type="scientific">Gloeophyllum trabeum (strain ATCC 11539 / FP-39264 / Madison 617)</name>
    <name type="common">Brown rot fungus</name>
    <dbReference type="NCBI Taxonomy" id="670483"/>
    <lineage>
        <taxon>Eukaryota</taxon>
        <taxon>Fungi</taxon>
        <taxon>Dikarya</taxon>
        <taxon>Basidiomycota</taxon>
        <taxon>Agaricomycotina</taxon>
        <taxon>Agaricomycetes</taxon>
        <taxon>Gloeophyllales</taxon>
        <taxon>Gloeophyllaceae</taxon>
        <taxon>Gloeophyllum</taxon>
    </lineage>
</organism>
<dbReference type="Pfam" id="PF01370">
    <property type="entry name" value="Epimerase"/>
    <property type="match status" value="1"/>
</dbReference>
<dbReference type="RefSeq" id="XP_007869984.1">
    <property type="nucleotide sequence ID" value="XM_007871793.1"/>
</dbReference>
<dbReference type="KEGG" id="gtr:GLOTRDRAFT_117907"/>
<dbReference type="eggNOG" id="KOG1502">
    <property type="taxonomic scope" value="Eukaryota"/>
</dbReference>
<dbReference type="InterPro" id="IPR050425">
    <property type="entry name" value="NAD(P)_dehydrat-like"/>
</dbReference>
<evidence type="ECO:0000313" key="5">
    <source>
        <dbReference type="Proteomes" id="UP000030669"/>
    </source>
</evidence>
<dbReference type="GO" id="GO:0016616">
    <property type="term" value="F:oxidoreductase activity, acting on the CH-OH group of donors, NAD or NADP as acceptor"/>
    <property type="evidence" value="ECO:0007669"/>
    <property type="project" value="TreeGrafter"/>
</dbReference>
<dbReference type="EMBL" id="KB469310">
    <property type="protein sequence ID" value="EPQ51521.1"/>
    <property type="molecule type" value="Genomic_DNA"/>
</dbReference>
<dbReference type="InterPro" id="IPR001509">
    <property type="entry name" value="Epimerase_deHydtase"/>
</dbReference>
<keyword evidence="1" id="KW-0560">Oxidoreductase</keyword>
<comment type="similarity">
    <text evidence="2">Belongs to the NAD(P)-dependent epimerase/dehydratase family. Dihydroflavonol-4-reductase subfamily.</text>
</comment>
<dbReference type="GeneID" id="19300412"/>
<dbReference type="SUPFAM" id="SSF51735">
    <property type="entry name" value="NAD(P)-binding Rossmann-fold domains"/>
    <property type="match status" value="1"/>
</dbReference>
<feature type="domain" description="NAD-dependent epimerase/dehydratase" evidence="3">
    <location>
        <begin position="10"/>
        <end position="264"/>
    </location>
</feature>
<evidence type="ECO:0000313" key="4">
    <source>
        <dbReference type="EMBL" id="EPQ51521.1"/>
    </source>
</evidence>
<evidence type="ECO:0000259" key="3">
    <source>
        <dbReference type="Pfam" id="PF01370"/>
    </source>
</evidence>
<dbReference type="Proteomes" id="UP000030669">
    <property type="component" value="Unassembled WGS sequence"/>
</dbReference>
<dbReference type="PANTHER" id="PTHR10366:SF564">
    <property type="entry name" value="STEROL-4-ALPHA-CARBOXYLATE 3-DEHYDROGENASE, DECARBOXYLATING"/>
    <property type="match status" value="1"/>
</dbReference>
<name>S7PV80_GLOTA</name>
<sequence length="337" mass="36958">MPAIAPRSKVLVTGANGYIAVWVVRRLLEQGYVVRGTVRSAAKGEHVKKLFGEYGAKFEVVVVEDIGKDGAFDDAVKGIDAIEHVASPFHYNAQDPSDLIQPAVKGTTGILQSALKYGSDVRRVVITSSTAAVMDPFDAPKVFTEADWAQKPIDDVERDGKSAPKFSWYRASKTLAEKAAWEFVRKNKESMKWDLVTLNPPYVYGPTIHEISSPDELNTSQADLYTTLLKGKDEQALATQGGSWIDVRDLARAHVLVLEKEAASWERIIVSAGPFKFQDFVDAANAVGVYPADRLTKGVPGAGKKPDVVHMIQYDNSKAKRVLGIDEYISMEECVKG</sequence>
<reference evidence="4 5" key="1">
    <citation type="journal article" date="2012" name="Science">
        <title>The Paleozoic origin of enzymatic lignin decomposition reconstructed from 31 fungal genomes.</title>
        <authorList>
            <person name="Floudas D."/>
            <person name="Binder M."/>
            <person name="Riley R."/>
            <person name="Barry K."/>
            <person name="Blanchette R.A."/>
            <person name="Henrissat B."/>
            <person name="Martinez A.T."/>
            <person name="Otillar R."/>
            <person name="Spatafora J.W."/>
            <person name="Yadav J.S."/>
            <person name="Aerts A."/>
            <person name="Benoit I."/>
            <person name="Boyd A."/>
            <person name="Carlson A."/>
            <person name="Copeland A."/>
            <person name="Coutinho P.M."/>
            <person name="de Vries R.P."/>
            <person name="Ferreira P."/>
            <person name="Findley K."/>
            <person name="Foster B."/>
            <person name="Gaskell J."/>
            <person name="Glotzer D."/>
            <person name="Gorecki P."/>
            <person name="Heitman J."/>
            <person name="Hesse C."/>
            <person name="Hori C."/>
            <person name="Igarashi K."/>
            <person name="Jurgens J.A."/>
            <person name="Kallen N."/>
            <person name="Kersten P."/>
            <person name="Kohler A."/>
            <person name="Kuees U."/>
            <person name="Kumar T.K.A."/>
            <person name="Kuo A."/>
            <person name="LaButti K."/>
            <person name="Larrondo L.F."/>
            <person name="Lindquist E."/>
            <person name="Ling A."/>
            <person name="Lombard V."/>
            <person name="Lucas S."/>
            <person name="Lundell T."/>
            <person name="Martin R."/>
            <person name="McLaughlin D.J."/>
            <person name="Morgenstern I."/>
            <person name="Morin E."/>
            <person name="Murat C."/>
            <person name="Nagy L.G."/>
            <person name="Nolan M."/>
            <person name="Ohm R.A."/>
            <person name="Patyshakuliyeva A."/>
            <person name="Rokas A."/>
            <person name="Ruiz-Duenas F.J."/>
            <person name="Sabat G."/>
            <person name="Salamov A."/>
            <person name="Samejima M."/>
            <person name="Schmutz J."/>
            <person name="Slot J.C."/>
            <person name="St John F."/>
            <person name="Stenlid J."/>
            <person name="Sun H."/>
            <person name="Sun S."/>
            <person name="Syed K."/>
            <person name="Tsang A."/>
            <person name="Wiebenga A."/>
            <person name="Young D."/>
            <person name="Pisabarro A."/>
            <person name="Eastwood D.C."/>
            <person name="Martin F."/>
            <person name="Cullen D."/>
            <person name="Grigoriev I.V."/>
            <person name="Hibbett D.S."/>
        </authorList>
    </citation>
    <scope>NUCLEOTIDE SEQUENCE [LARGE SCALE GENOMIC DNA]</scope>
    <source>
        <strain evidence="4 5">ATCC 11539</strain>
    </source>
</reference>
<dbReference type="HOGENOM" id="CLU_007383_9_2_1"/>
<keyword evidence="5" id="KW-1185">Reference proteome</keyword>